<keyword evidence="9 13" id="KW-1133">Transmembrane helix</keyword>
<reference evidence="16" key="1">
    <citation type="submission" date="2015-02" db="EMBL/GenBank/DDBJ databases">
        <title>Genome sequencing for Strongylocentrotus purpuratus.</title>
        <authorList>
            <person name="Murali S."/>
            <person name="Liu Y."/>
            <person name="Vee V."/>
            <person name="English A."/>
            <person name="Wang M."/>
            <person name="Skinner E."/>
            <person name="Han Y."/>
            <person name="Muzny D.M."/>
            <person name="Worley K.C."/>
            <person name="Gibbs R.A."/>
        </authorList>
    </citation>
    <scope>NUCLEOTIDE SEQUENCE</scope>
</reference>
<dbReference type="InParanoid" id="A0A7M7RDR8"/>
<dbReference type="InterPro" id="IPR021149">
    <property type="entry name" value="OligosaccharylTrfase_OST3/OST6"/>
</dbReference>
<keyword evidence="10 13" id="KW-0472">Membrane</keyword>
<dbReference type="FunFam" id="3.40.30.10:FF:000009">
    <property type="entry name" value="Tumor suppressor candidate 3"/>
    <property type="match status" value="1"/>
</dbReference>
<keyword evidence="11" id="KW-1015">Disulfide bond</keyword>
<dbReference type="RefSeq" id="XP_782723.3">
    <property type="nucleotide sequence ID" value="XM_777630.5"/>
</dbReference>
<feature type="chain" id="PRO_5029516401" description="Tumor suppressor candidate 3" evidence="14">
    <location>
        <begin position="31"/>
        <end position="335"/>
    </location>
</feature>
<evidence type="ECO:0000256" key="14">
    <source>
        <dbReference type="SAM" id="SignalP"/>
    </source>
</evidence>
<organism evidence="15 16">
    <name type="scientific">Strongylocentrotus purpuratus</name>
    <name type="common">Purple sea urchin</name>
    <dbReference type="NCBI Taxonomy" id="7668"/>
    <lineage>
        <taxon>Eukaryota</taxon>
        <taxon>Metazoa</taxon>
        <taxon>Echinodermata</taxon>
        <taxon>Eleutherozoa</taxon>
        <taxon>Echinozoa</taxon>
        <taxon>Echinoidea</taxon>
        <taxon>Euechinoidea</taxon>
        <taxon>Echinacea</taxon>
        <taxon>Camarodonta</taxon>
        <taxon>Echinidea</taxon>
        <taxon>Strongylocentrotidae</taxon>
        <taxon>Strongylocentrotus</taxon>
    </lineage>
</organism>
<dbReference type="GO" id="GO:0018279">
    <property type="term" value="P:protein N-linked glycosylation via asparagine"/>
    <property type="evidence" value="ECO:0000318"/>
    <property type="project" value="GO_Central"/>
</dbReference>
<comment type="function">
    <text evidence="1">Subunit of the oligosaccharyl transferase (OST) complex that catalyzes the initial transfer of a defined glycan (Glc(3)Man(9)GlcNAc(2) in eukaryotes) from the lipid carrier dolichol-pyrophosphate to an asparagine residue within an Asn-X-Ser/Thr consensus motif in nascent polypeptide chains, the first step in protein N-glycosylation. N-glycosylation occurs cotranslationally and the complex associates with the Sec61 complex at the channel-forming translocon complex that mediates protein translocation across the endoplasmic reticulum (ER). All subunits are required for a maximal enzyme activity.</text>
</comment>
<keyword evidence="16" id="KW-1185">Reference proteome</keyword>
<comment type="subcellular location">
    <subcellularLocation>
        <location evidence="2">Endoplasmic reticulum membrane</location>
        <topology evidence="2">Multi-pass membrane protein</topology>
    </subcellularLocation>
</comment>
<evidence type="ECO:0000256" key="3">
    <source>
        <dbReference type="ARBA" id="ARBA00009561"/>
    </source>
</evidence>
<dbReference type="PANTHER" id="PTHR12692">
    <property type="entry name" value="DOLICHYL-DIPHOSPHOOLIGOSACCHARIDE--PROTEIN GLYCOSYLTRANSFERASE-RELATED"/>
    <property type="match status" value="1"/>
</dbReference>
<evidence type="ECO:0000256" key="9">
    <source>
        <dbReference type="ARBA" id="ARBA00022989"/>
    </source>
</evidence>
<keyword evidence="6 14" id="KW-0732">Signal</keyword>
<dbReference type="GeneID" id="577399"/>
<dbReference type="InterPro" id="IPR036249">
    <property type="entry name" value="Thioredoxin-like_sf"/>
</dbReference>
<dbReference type="Proteomes" id="UP000007110">
    <property type="component" value="Unassembled WGS sequence"/>
</dbReference>
<evidence type="ECO:0000313" key="16">
    <source>
        <dbReference type="Proteomes" id="UP000007110"/>
    </source>
</evidence>
<dbReference type="AlphaFoldDB" id="A0A7M7RDR8"/>
<proteinExistence type="inferred from homology"/>
<evidence type="ECO:0000256" key="2">
    <source>
        <dbReference type="ARBA" id="ARBA00004477"/>
    </source>
</evidence>
<feature type="transmembrane region" description="Helical" evidence="13">
    <location>
        <begin position="217"/>
        <end position="236"/>
    </location>
</feature>
<keyword evidence="8" id="KW-0460">Magnesium</keyword>
<dbReference type="GO" id="GO:0008250">
    <property type="term" value="C:oligosaccharyltransferase complex"/>
    <property type="evidence" value="ECO:0000318"/>
    <property type="project" value="GO_Central"/>
</dbReference>
<evidence type="ECO:0000256" key="12">
    <source>
        <dbReference type="ARBA" id="ARBA00043952"/>
    </source>
</evidence>
<comment type="similarity">
    <text evidence="3">Belongs to the OST3/OST6 family.</text>
</comment>
<keyword evidence="7" id="KW-0256">Endoplasmic reticulum</keyword>
<dbReference type="SUPFAM" id="SSF52833">
    <property type="entry name" value="Thioredoxin-like"/>
    <property type="match status" value="1"/>
</dbReference>
<dbReference type="KEGG" id="spu:577399"/>
<evidence type="ECO:0000256" key="6">
    <source>
        <dbReference type="ARBA" id="ARBA00022729"/>
    </source>
</evidence>
<dbReference type="FunCoup" id="A0A7M7RDR8">
    <property type="interactions" value="981"/>
</dbReference>
<dbReference type="GO" id="GO:1903830">
    <property type="term" value="P:magnesium ion transmembrane transport"/>
    <property type="evidence" value="ECO:0000318"/>
    <property type="project" value="GO_Central"/>
</dbReference>
<protein>
    <recommendedName>
        <fullName evidence="17">Tumor suppressor candidate 3</fullName>
    </recommendedName>
</protein>
<evidence type="ECO:0000256" key="1">
    <source>
        <dbReference type="ARBA" id="ARBA00002791"/>
    </source>
</evidence>
<evidence type="ECO:0000256" key="11">
    <source>
        <dbReference type="ARBA" id="ARBA00023157"/>
    </source>
</evidence>
<evidence type="ECO:0000256" key="4">
    <source>
        <dbReference type="ARBA" id="ARBA00022448"/>
    </source>
</evidence>
<keyword evidence="5 13" id="KW-0812">Transmembrane</keyword>
<dbReference type="OrthoDB" id="67566at2759"/>
<evidence type="ECO:0008006" key="17">
    <source>
        <dbReference type="Google" id="ProtNLM"/>
    </source>
</evidence>
<evidence type="ECO:0000256" key="5">
    <source>
        <dbReference type="ARBA" id="ARBA00022692"/>
    </source>
</evidence>
<accession>A0A7M7RDR8</accession>
<dbReference type="PANTHER" id="PTHR12692:SF0">
    <property type="entry name" value="GH11935P"/>
    <property type="match status" value="1"/>
</dbReference>
<name>A0A7M7RDR8_STRPU</name>
<evidence type="ECO:0000256" key="10">
    <source>
        <dbReference type="ARBA" id="ARBA00023136"/>
    </source>
</evidence>
<dbReference type="Pfam" id="PF04756">
    <property type="entry name" value="OST3_OST6"/>
    <property type="match status" value="1"/>
</dbReference>
<dbReference type="Gene3D" id="3.40.30.10">
    <property type="entry name" value="Glutaredoxin"/>
    <property type="match status" value="1"/>
</dbReference>
<evidence type="ECO:0000256" key="7">
    <source>
        <dbReference type="ARBA" id="ARBA00022824"/>
    </source>
</evidence>
<comment type="pathway">
    <text evidence="12">Protein modification.</text>
</comment>
<feature type="transmembrane region" description="Helical" evidence="13">
    <location>
        <begin position="186"/>
        <end position="205"/>
    </location>
</feature>
<sequence length="335" mass="37982">MVTRMRFARCGFLLGVAILAVIICDQQSYAVKKEEQLGERVKQLVEWGNKRAVIRMNGDKYRLYAKSAPRNYSLVIMLTAMQPQRQCSVCKAVGEEFQIMANSWRYSQAYSNRLFFASVDYDEAADVFKSLKINSAPSIIHFPAKGKSKKGDTYDIQRLGFQAENLAKWVAERTDVHIRIFRPPNYSGTIALGILLAMVAGFLYFRRNNLEFLYNKTMWGVGALSIVFAMTSGQMWNHIRGPPYAHRNPQNGQVSYIHGSSQGQFVAETHIVILLNAAVTCGIILLNKNSITDGDVRKRRVVTVIGLALVVFFFSLLLSIFRAKYRGYPYSFLIK</sequence>
<dbReference type="OMA" id="VLFGMYS"/>
<feature type="signal peptide" evidence="14">
    <location>
        <begin position="1"/>
        <end position="30"/>
    </location>
</feature>
<keyword evidence="4" id="KW-0813">Transport</keyword>
<reference evidence="15" key="2">
    <citation type="submission" date="2021-01" db="UniProtKB">
        <authorList>
            <consortium name="EnsemblMetazoa"/>
        </authorList>
    </citation>
    <scope>IDENTIFICATION</scope>
</reference>
<evidence type="ECO:0000313" key="15">
    <source>
        <dbReference type="EnsemblMetazoa" id="XP_782723"/>
    </source>
</evidence>
<evidence type="ECO:0000256" key="13">
    <source>
        <dbReference type="SAM" id="Phobius"/>
    </source>
</evidence>
<dbReference type="EnsemblMetazoa" id="XM_777630">
    <property type="protein sequence ID" value="XP_782723"/>
    <property type="gene ID" value="LOC577399"/>
</dbReference>
<feature type="transmembrane region" description="Helical" evidence="13">
    <location>
        <begin position="271"/>
        <end position="289"/>
    </location>
</feature>
<evidence type="ECO:0000256" key="8">
    <source>
        <dbReference type="ARBA" id="ARBA00022842"/>
    </source>
</evidence>
<feature type="transmembrane region" description="Helical" evidence="13">
    <location>
        <begin position="301"/>
        <end position="321"/>
    </location>
</feature>